<dbReference type="Proteomes" id="UP000319769">
    <property type="component" value="Unassembled WGS sequence"/>
</dbReference>
<dbReference type="InterPro" id="IPR002220">
    <property type="entry name" value="DapA-like"/>
</dbReference>
<protein>
    <submittedName>
        <fullName evidence="3">Dihydrodipicolinate synthase family protein</fullName>
    </submittedName>
</protein>
<evidence type="ECO:0000313" key="3">
    <source>
        <dbReference type="EMBL" id="KAA9159049.1"/>
    </source>
</evidence>
<dbReference type="InterPro" id="IPR013785">
    <property type="entry name" value="Aldolase_TIM"/>
</dbReference>
<keyword evidence="2" id="KW-0456">Lyase</keyword>
<dbReference type="OrthoDB" id="9778880at2"/>
<dbReference type="Pfam" id="PF00701">
    <property type="entry name" value="DHDPS"/>
    <property type="match status" value="1"/>
</dbReference>
<dbReference type="PANTHER" id="PTHR12128">
    <property type="entry name" value="DIHYDRODIPICOLINATE SYNTHASE"/>
    <property type="match status" value="1"/>
</dbReference>
<comment type="similarity">
    <text evidence="1">Belongs to the DapA family.</text>
</comment>
<dbReference type="AlphaFoldDB" id="A0A5N0V4R4"/>
<reference evidence="3" key="1">
    <citation type="submission" date="2019-09" db="EMBL/GenBank/DDBJ databases">
        <authorList>
            <person name="Teo W.F.A."/>
            <person name="Duangmal K."/>
        </authorList>
    </citation>
    <scope>NUCLEOTIDE SEQUENCE [LARGE SCALE GENOMIC DNA]</scope>
    <source>
        <strain evidence="3">K81G1</strain>
    </source>
</reference>
<dbReference type="SUPFAM" id="SSF51569">
    <property type="entry name" value="Aldolase"/>
    <property type="match status" value="1"/>
</dbReference>
<evidence type="ECO:0000313" key="4">
    <source>
        <dbReference type="Proteomes" id="UP000319769"/>
    </source>
</evidence>
<dbReference type="Gene3D" id="3.20.20.70">
    <property type="entry name" value="Aldolase class I"/>
    <property type="match status" value="1"/>
</dbReference>
<dbReference type="RefSeq" id="WP_144756398.1">
    <property type="nucleotide sequence ID" value="NZ_VMNW02000031.1"/>
</dbReference>
<name>A0A5N0V4R4_9PSEU</name>
<evidence type="ECO:0000256" key="2">
    <source>
        <dbReference type="ARBA" id="ARBA00023239"/>
    </source>
</evidence>
<dbReference type="PANTHER" id="PTHR12128:SF66">
    <property type="entry name" value="4-HYDROXY-2-OXOGLUTARATE ALDOLASE, MITOCHONDRIAL"/>
    <property type="match status" value="1"/>
</dbReference>
<gene>
    <name evidence="3" type="ORF">FPZ12_021090</name>
</gene>
<evidence type="ECO:0000256" key="1">
    <source>
        <dbReference type="ARBA" id="ARBA00007592"/>
    </source>
</evidence>
<organism evidence="3 4">
    <name type="scientific">Amycolatopsis acidicola</name>
    <dbReference type="NCBI Taxonomy" id="2596893"/>
    <lineage>
        <taxon>Bacteria</taxon>
        <taxon>Bacillati</taxon>
        <taxon>Actinomycetota</taxon>
        <taxon>Actinomycetes</taxon>
        <taxon>Pseudonocardiales</taxon>
        <taxon>Pseudonocardiaceae</taxon>
        <taxon>Amycolatopsis</taxon>
    </lineage>
</organism>
<dbReference type="GO" id="GO:0008840">
    <property type="term" value="F:4-hydroxy-tetrahydrodipicolinate synthase activity"/>
    <property type="evidence" value="ECO:0007669"/>
    <property type="project" value="TreeGrafter"/>
</dbReference>
<keyword evidence="4" id="KW-1185">Reference proteome</keyword>
<accession>A0A5N0V4R4</accession>
<dbReference type="CDD" id="cd00408">
    <property type="entry name" value="DHDPS-like"/>
    <property type="match status" value="1"/>
</dbReference>
<dbReference type="SMART" id="SM01130">
    <property type="entry name" value="DHDPS"/>
    <property type="match status" value="1"/>
</dbReference>
<comment type="caution">
    <text evidence="3">The sequence shown here is derived from an EMBL/GenBank/DDBJ whole genome shotgun (WGS) entry which is preliminary data.</text>
</comment>
<proteinExistence type="inferred from homology"/>
<sequence>MPAYTKEESKDWAREKMRGVCNVLMPSFSNDLSKLNEEAIRHDVRKCKEYGFWGTLAVSECGTTMEEYLRFVEIAKDEGGEDFHLVVHGSFDTMEETIKAGKAGAAAGASLLLMSYPPTFYPTSEREVYDYSTKVMDEVPLATVLFSVGHWNFARLHPAELSPRLVAELADHPRAVALKCEGGLGNGAHADVLRLCGDKLLISDPREATAPGHVQWFGMQWMGTSVFQYYGDAVPKYFDLMHQGKWDEAMEIYWRLQPARTARQADTASYSGAHFIHRQSWKYMEWLAGFNGGRLRMPTMRLNDGATRRLAEGAVRAGIIDEAPAPGLNEFFLGRNPM</sequence>
<dbReference type="EMBL" id="VMNW02000031">
    <property type="protein sequence ID" value="KAA9159049.1"/>
    <property type="molecule type" value="Genomic_DNA"/>
</dbReference>